<protein>
    <submittedName>
        <fullName evidence="1">Uncharacterized protein</fullName>
    </submittedName>
</protein>
<gene>
    <name evidence="1" type="ORF">HYDPIDRAFT_35014</name>
</gene>
<dbReference type="Proteomes" id="UP000053820">
    <property type="component" value="Unassembled WGS sequence"/>
</dbReference>
<evidence type="ECO:0000313" key="2">
    <source>
        <dbReference type="Proteomes" id="UP000053820"/>
    </source>
</evidence>
<organism evidence="1 2">
    <name type="scientific">Hydnomerulius pinastri MD-312</name>
    <dbReference type="NCBI Taxonomy" id="994086"/>
    <lineage>
        <taxon>Eukaryota</taxon>
        <taxon>Fungi</taxon>
        <taxon>Dikarya</taxon>
        <taxon>Basidiomycota</taxon>
        <taxon>Agaricomycotina</taxon>
        <taxon>Agaricomycetes</taxon>
        <taxon>Agaricomycetidae</taxon>
        <taxon>Boletales</taxon>
        <taxon>Boletales incertae sedis</taxon>
        <taxon>Leucogyrophana</taxon>
    </lineage>
</organism>
<evidence type="ECO:0000313" key="1">
    <source>
        <dbReference type="EMBL" id="KIJ57531.1"/>
    </source>
</evidence>
<reference evidence="1 2" key="1">
    <citation type="submission" date="2014-04" db="EMBL/GenBank/DDBJ databases">
        <title>Evolutionary Origins and Diversification of the Mycorrhizal Mutualists.</title>
        <authorList>
            <consortium name="DOE Joint Genome Institute"/>
            <consortium name="Mycorrhizal Genomics Consortium"/>
            <person name="Kohler A."/>
            <person name="Kuo A."/>
            <person name="Nagy L.G."/>
            <person name="Floudas D."/>
            <person name="Copeland A."/>
            <person name="Barry K.W."/>
            <person name="Cichocki N."/>
            <person name="Veneault-Fourrey C."/>
            <person name="LaButti K."/>
            <person name="Lindquist E.A."/>
            <person name="Lipzen A."/>
            <person name="Lundell T."/>
            <person name="Morin E."/>
            <person name="Murat C."/>
            <person name="Riley R."/>
            <person name="Ohm R."/>
            <person name="Sun H."/>
            <person name="Tunlid A."/>
            <person name="Henrissat B."/>
            <person name="Grigoriev I.V."/>
            <person name="Hibbett D.S."/>
            <person name="Martin F."/>
        </authorList>
    </citation>
    <scope>NUCLEOTIDE SEQUENCE [LARGE SCALE GENOMIC DNA]</scope>
    <source>
        <strain evidence="1 2">MD-312</strain>
    </source>
</reference>
<dbReference type="EMBL" id="KN840295">
    <property type="protein sequence ID" value="KIJ57531.1"/>
    <property type="molecule type" value="Genomic_DNA"/>
</dbReference>
<accession>A0A0C2L7F4</accession>
<name>A0A0C2L7F4_9AGAM</name>
<proteinExistence type="predicted"/>
<sequence length="125" mass="14758">MDDWWERNSQEFTRYGIHVIAHACITCTPGYGNMYRDKYEESKGVVSQLFTKFAIQQAYAVETHTWFTNFSVYLRRLVYSQHVHNKKQMVRMLTSRCGMNKVDAELVVRRIEQHDDEGGRTCAIQ</sequence>
<dbReference type="HOGENOM" id="CLU_2074673_0_0_1"/>
<dbReference type="AlphaFoldDB" id="A0A0C2L7F4"/>
<keyword evidence="2" id="KW-1185">Reference proteome</keyword>